<evidence type="ECO:0000259" key="2">
    <source>
        <dbReference type="Pfam" id="PF00144"/>
    </source>
</evidence>
<keyword evidence="1" id="KW-0732">Signal</keyword>
<evidence type="ECO:0000256" key="1">
    <source>
        <dbReference type="SAM" id="SignalP"/>
    </source>
</evidence>
<dbReference type="Gene3D" id="3.40.710.10">
    <property type="entry name" value="DD-peptidase/beta-lactamase superfamily"/>
    <property type="match status" value="1"/>
</dbReference>
<accession>A0A0M2H1Q9</accession>
<dbReference type="InterPro" id="IPR001466">
    <property type="entry name" value="Beta-lactam-related"/>
</dbReference>
<evidence type="ECO:0000313" key="3">
    <source>
        <dbReference type="EMBL" id="KJL40184.1"/>
    </source>
</evidence>
<keyword evidence="3" id="KW-0378">Hydrolase</keyword>
<dbReference type="Proteomes" id="UP000034098">
    <property type="component" value="Unassembled WGS sequence"/>
</dbReference>
<dbReference type="SUPFAM" id="SSF56601">
    <property type="entry name" value="beta-lactamase/transpeptidase-like"/>
    <property type="match status" value="1"/>
</dbReference>
<dbReference type="EMBL" id="JYJA01000040">
    <property type="protein sequence ID" value="KJL40184.1"/>
    <property type="molecule type" value="Genomic_DNA"/>
</dbReference>
<proteinExistence type="predicted"/>
<evidence type="ECO:0000313" key="4">
    <source>
        <dbReference type="Proteomes" id="UP000034098"/>
    </source>
</evidence>
<name>A0A0M2H1Q9_MICTR</name>
<dbReference type="EC" id="3.4.16.4" evidence="3"/>
<feature type="domain" description="Beta-lactamase-related" evidence="2">
    <location>
        <begin position="56"/>
        <end position="379"/>
    </location>
</feature>
<dbReference type="PATRIC" id="fig|69370.6.peg.3572"/>
<organism evidence="3 4">
    <name type="scientific">Microbacterium trichothecenolyticum</name>
    <name type="common">Aureobacterium trichothecenolyticum</name>
    <dbReference type="NCBI Taxonomy" id="69370"/>
    <lineage>
        <taxon>Bacteria</taxon>
        <taxon>Bacillati</taxon>
        <taxon>Actinomycetota</taxon>
        <taxon>Actinomycetes</taxon>
        <taxon>Micrococcales</taxon>
        <taxon>Microbacteriaceae</taxon>
        <taxon>Microbacterium</taxon>
    </lineage>
</organism>
<comment type="caution">
    <text evidence="3">The sequence shown here is derived from an EMBL/GenBank/DDBJ whole genome shotgun (WGS) entry which is preliminary data.</text>
</comment>
<dbReference type="InterPro" id="IPR050491">
    <property type="entry name" value="AmpC-like"/>
</dbReference>
<dbReference type="AlphaFoldDB" id="A0A0M2H1Q9"/>
<feature type="signal peptide" evidence="1">
    <location>
        <begin position="1"/>
        <end position="25"/>
    </location>
</feature>
<dbReference type="PANTHER" id="PTHR46825">
    <property type="entry name" value="D-ALANYL-D-ALANINE-CARBOXYPEPTIDASE/ENDOPEPTIDASE AMPH"/>
    <property type="match status" value="1"/>
</dbReference>
<reference evidence="3 4" key="1">
    <citation type="submission" date="2015-02" db="EMBL/GenBank/DDBJ databases">
        <title>Draft genome sequences of ten Microbacterium spp. with emphasis on heavy metal contaminated environments.</title>
        <authorList>
            <person name="Corretto E."/>
        </authorList>
    </citation>
    <scope>NUCLEOTIDE SEQUENCE [LARGE SCALE GENOMIC DNA]</scope>
    <source>
        <strain evidence="3 4">DSM 8608</strain>
    </source>
</reference>
<feature type="chain" id="PRO_5038747750" evidence="1">
    <location>
        <begin position="26"/>
        <end position="422"/>
    </location>
</feature>
<dbReference type="RefSeq" id="WP_045301783.1">
    <property type="nucleotide sequence ID" value="NZ_JYJA01000040.1"/>
</dbReference>
<dbReference type="PANTHER" id="PTHR46825:SF7">
    <property type="entry name" value="D-ALANYL-D-ALANINE CARBOXYPEPTIDASE"/>
    <property type="match status" value="1"/>
</dbReference>
<dbReference type="OrthoDB" id="3174977at2"/>
<gene>
    <name evidence="3" type="ORF">RS82_03509</name>
</gene>
<dbReference type="GO" id="GO:0009002">
    <property type="term" value="F:serine-type D-Ala-D-Ala carboxypeptidase activity"/>
    <property type="evidence" value="ECO:0007669"/>
    <property type="project" value="UniProtKB-EC"/>
</dbReference>
<dbReference type="PROSITE" id="PS51257">
    <property type="entry name" value="PROKAR_LIPOPROTEIN"/>
    <property type="match status" value="1"/>
</dbReference>
<keyword evidence="3" id="KW-0121">Carboxypeptidase</keyword>
<dbReference type="InterPro" id="IPR012338">
    <property type="entry name" value="Beta-lactam/transpept-like"/>
</dbReference>
<sequence>MRTRSTHRRAIAVVAGAVTSALLFAGCSFEGDIQPDVPPQTTAAFADETVQQLTDAVTHAMGVTGSSGAIVGVWAPWSGSWVAGLGTQRPDGGGEVTDDLVFRAGKVTRAMTCDVLFEAAAEGKVKLDDSITEYVSGVPDLKDVTLIELCDGTSGIGSYAGQLYSSWLSNPGRNWDPRYLASFGLGQPRTADPGVAYRDSDAGYVLLGLALERATEATAADLIHGYVADPLGLDATALGELPDSGVLKGGQSVNNAEGALDCAQPLDLTTASSSSGFTDAGVITDIHDLGRYVQSLASGSLVEDDDRFNAPVAVAADAPSWYAADGGALIAGSLIGQYGKVPGYITAAFADPATGLTVAIVLNNSAADAAVGEYLAWELAAIASKTPATAGETAPEAGLPWTAEQYHAAIDTLAVCTPPASE</sequence>
<keyword evidence="4" id="KW-1185">Reference proteome</keyword>
<dbReference type="Pfam" id="PF00144">
    <property type="entry name" value="Beta-lactamase"/>
    <property type="match status" value="1"/>
</dbReference>
<keyword evidence="3" id="KW-0645">Protease</keyword>
<protein>
    <submittedName>
        <fullName evidence="3">D-alanyl-D-alanine carboxypeptidase</fullName>
        <ecNumber evidence="3">3.4.16.4</ecNumber>
    </submittedName>
</protein>